<evidence type="ECO:0000259" key="7">
    <source>
        <dbReference type="PROSITE" id="PS51805"/>
    </source>
</evidence>
<dbReference type="InterPro" id="IPR001965">
    <property type="entry name" value="Znf_PHD"/>
</dbReference>
<dbReference type="GO" id="GO:0008270">
    <property type="term" value="F:zinc ion binding"/>
    <property type="evidence" value="ECO:0007669"/>
    <property type="project" value="UniProtKB-KW"/>
</dbReference>
<feature type="domain" description="RING-type" evidence="6">
    <location>
        <begin position="163"/>
        <end position="208"/>
    </location>
</feature>
<reference evidence="8 9" key="1">
    <citation type="journal article" date="2018" name="Nat. Ecol. Evol.">
        <title>Genomic signatures of mitonuclear coevolution across populations of Tigriopus californicus.</title>
        <authorList>
            <person name="Barreto F.S."/>
            <person name="Watson E.T."/>
            <person name="Lima T.G."/>
            <person name="Willett C.S."/>
            <person name="Edmands S."/>
            <person name="Li W."/>
            <person name="Burton R.S."/>
        </authorList>
    </citation>
    <scope>NUCLEOTIDE SEQUENCE [LARGE SCALE GENOMIC DNA]</scope>
    <source>
        <strain evidence="8 9">San Diego</strain>
    </source>
</reference>
<keyword evidence="1" id="KW-0479">Metal-binding</keyword>
<dbReference type="AlphaFoldDB" id="A0A553PAE5"/>
<dbReference type="Pfam" id="PF13771">
    <property type="entry name" value="zf-HC5HC2H"/>
    <property type="match status" value="1"/>
</dbReference>
<dbReference type="Proteomes" id="UP000318571">
    <property type="component" value="Chromosome 2"/>
</dbReference>
<evidence type="ECO:0000313" key="8">
    <source>
        <dbReference type="EMBL" id="TRY74649.1"/>
    </source>
</evidence>
<gene>
    <name evidence="8" type="ORF">TCAL_01625</name>
</gene>
<proteinExistence type="predicted"/>
<dbReference type="PROSITE" id="PS50089">
    <property type="entry name" value="ZF_RING_2"/>
    <property type="match status" value="1"/>
</dbReference>
<dbReference type="InterPro" id="IPR034732">
    <property type="entry name" value="EPHD"/>
</dbReference>
<protein>
    <recommendedName>
        <fullName evidence="10">PHD-type domain-containing protein</fullName>
    </recommendedName>
</protein>
<dbReference type="GO" id="GO:0005634">
    <property type="term" value="C:nucleus"/>
    <property type="evidence" value="ECO:0007669"/>
    <property type="project" value="TreeGrafter"/>
</dbReference>
<evidence type="ECO:0000256" key="4">
    <source>
        <dbReference type="PROSITE-ProRule" id="PRU00175"/>
    </source>
</evidence>
<comment type="caution">
    <text evidence="8">The sequence shown here is derived from an EMBL/GenBank/DDBJ whole genome shotgun (WGS) entry which is preliminary data.</text>
</comment>
<dbReference type="SMART" id="SM00249">
    <property type="entry name" value="PHD"/>
    <property type="match status" value="3"/>
</dbReference>
<feature type="compositionally biased region" description="Basic residues" evidence="5">
    <location>
        <begin position="416"/>
        <end position="432"/>
    </location>
</feature>
<dbReference type="InterPro" id="IPR011011">
    <property type="entry name" value="Znf_FYVE_PHD"/>
</dbReference>
<keyword evidence="3" id="KW-0862">Zinc</keyword>
<feature type="domain" description="PHD-type" evidence="7">
    <location>
        <begin position="27"/>
        <end position="146"/>
    </location>
</feature>
<dbReference type="InterPro" id="IPR059102">
    <property type="entry name" value="PHD_PHF7/G2E3-like"/>
</dbReference>
<dbReference type="EMBL" id="VCGU01000005">
    <property type="protein sequence ID" value="TRY74649.1"/>
    <property type="molecule type" value="Genomic_DNA"/>
</dbReference>
<evidence type="ECO:0000256" key="3">
    <source>
        <dbReference type="ARBA" id="ARBA00022833"/>
    </source>
</evidence>
<evidence type="ECO:0000256" key="1">
    <source>
        <dbReference type="ARBA" id="ARBA00022723"/>
    </source>
</evidence>
<dbReference type="InterPro" id="IPR051188">
    <property type="entry name" value="PHD-type_Zinc_Finger"/>
</dbReference>
<evidence type="ECO:0000313" key="9">
    <source>
        <dbReference type="Proteomes" id="UP000318571"/>
    </source>
</evidence>
<dbReference type="OrthoDB" id="512616at2759"/>
<evidence type="ECO:0000256" key="5">
    <source>
        <dbReference type="SAM" id="MobiDB-lite"/>
    </source>
</evidence>
<dbReference type="OMA" id="SSERHTW"/>
<dbReference type="PANTHER" id="PTHR12420:SF42">
    <property type="entry name" value="G2_M PHASE-SPECIFIC E3 UBIQUITIN-PROTEIN LIGASE"/>
    <property type="match status" value="1"/>
</dbReference>
<sequence length="456" mass="51137">MMDGVPGATPRAGWAQGLRLVGPDEPQTRCKLCFQGVRADLGELFEYVVDPASEVYCAHFFCLLFSAGLEQTGQDDEGIQGFLLPDILREWRRGQRLKCVHCDRKYATLGCRDKTCRKTFHLPCARDHGDGLQFCDDFASFCREHRPRQQGQFPAEGSEEAVCGVCLEIMNQPANCLWGPCCQGWYHQDCIQRLANTAGYFFKCPLCNNKDAFVREMQLFGIFVPEQDAAWEMEEDAFESLLERHAPCDAPNCACPDGRDHDEDDTPWETILCRCCGAKAIHLECAQKVPLPVGSSERHTWTCSDCRAVLRARPPSYTNHYRRVRNESHVASNQLSGLLTRVRFQVSGSLSSPQLSVRHANLELSINNVPESSESEPGILSSSNGSVHPRDEDPVISLSPPKKIQMLKPVVLTRKSPQKRSKKARPAGRSRKITQTSDKEKSVRQTSILQFCVSSK</sequence>
<dbReference type="SUPFAM" id="SSF57850">
    <property type="entry name" value="RING/U-box"/>
    <property type="match status" value="1"/>
</dbReference>
<dbReference type="InterPro" id="IPR013083">
    <property type="entry name" value="Znf_RING/FYVE/PHD"/>
</dbReference>
<dbReference type="SUPFAM" id="SSF57903">
    <property type="entry name" value="FYVE/PHD zinc finger"/>
    <property type="match status" value="1"/>
</dbReference>
<keyword evidence="9" id="KW-1185">Reference proteome</keyword>
<dbReference type="Pfam" id="PF26054">
    <property type="entry name" value="PHD_G2E3"/>
    <property type="match status" value="1"/>
</dbReference>
<dbReference type="InterPro" id="IPR001841">
    <property type="entry name" value="Znf_RING"/>
</dbReference>
<evidence type="ECO:0008006" key="10">
    <source>
        <dbReference type="Google" id="ProtNLM"/>
    </source>
</evidence>
<evidence type="ECO:0000256" key="2">
    <source>
        <dbReference type="ARBA" id="ARBA00022771"/>
    </source>
</evidence>
<accession>A0A553PAE5</accession>
<dbReference type="STRING" id="6832.A0A553PAE5"/>
<organism evidence="8 9">
    <name type="scientific">Tigriopus californicus</name>
    <name type="common">Marine copepod</name>
    <dbReference type="NCBI Taxonomy" id="6832"/>
    <lineage>
        <taxon>Eukaryota</taxon>
        <taxon>Metazoa</taxon>
        <taxon>Ecdysozoa</taxon>
        <taxon>Arthropoda</taxon>
        <taxon>Crustacea</taxon>
        <taxon>Multicrustacea</taxon>
        <taxon>Hexanauplia</taxon>
        <taxon>Copepoda</taxon>
        <taxon>Harpacticoida</taxon>
        <taxon>Harpacticidae</taxon>
        <taxon>Tigriopus</taxon>
    </lineage>
</organism>
<feature type="region of interest" description="Disordered" evidence="5">
    <location>
        <begin position="368"/>
        <end position="446"/>
    </location>
</feature>
<dbReference type="PANTHER" id="PTHR12420">
    <property type="entry name" value="PHD FINGER PROTEIN"/>
    <property type="match status" value="1"/>
</dbReference>
<keyword evidence="2 4" id="KW-0863">Zinc-finger</keyword>
<feature type="compositionally biased region" description="Low complexity" evidence="5">
    <location>
        <begin position="371"/>
        <end position="383"/>
    </location>
</feature>
<dbReference type="Gene3D" id="3.30.40.10">
    <property type="entry name" value="Zinc/RING finger domain, C3HC4 (zinc finger)"/>
    <property type="match status" value="3"/>
</dbReference>
<evidence type="ECO:0000259" key="6">
    <source>
        <dbReference type="PROSITE" id="PS50089"/>
    </source>
</evidence>
<dbReference type="CDD" id="cd16448">
    <property type="entry name" value="RING-H2"/>
    <property type="match status" value="1"/>
</dbReference>
<dbReference type="PROSITE" id="PS51805">
    <property type="entry name" value="EPHD"/>
    <property type="match status" value="1"/>
</dbReference>
<name>A0A553PAE5_TIGCA</name>